<sequence>MTELWGPALDAELAFRREQLVVAERVEPLGLDALVARAAGGVGGDEVVEVGAGQRILLER</sequence>
<comment type="caution">
    <text evidence="1">The sequence shown here is derived from an EMBL/GenBank/DDBJ whole genome shotgun (WGS) entry which is preliminary data.</text>
</comment>
<dbReference type="Proteomes" id="UP000777774">
    <property type="component" value="Unassembled WGS sequence"/>
</dbReference>
<accession>A0ABX1K4G1</accession>
<dbReference type="EMBL" id="JAAXOY010000711">
    <property type="protein sequence ID" value="NKY41424.1"/>
    <property type="molecule type" value="Genomic_DNA"/>
</dbReference>
<gene>
    <name evidence="1" type="ORF">HGA02_18450</name>
</gene>
<keyword evidence="2" id="KW-1185">Reference proteome</keyword>
<reference evidence="1 2" key="1">
    <citation type="submission" date="2020-04" db="EMBL/GenBank/DDBJ databases">
        <title>MicrobeNet Type strains.</title>
        <authorList>
            <person name="Nicholson A.C."/>
        </authorList>
    </citation>
    <scope>NUCLEOTIDE SEQUENCE [LARGE SCALE GENOMIC DNA]</scope>
    <source>
        <strain evidence="1 2">ATCC BAA-787</strain>
    </source>
</reference>
<proteinExistence type="predicted"/>
<protein>
    <submittedName>
        <fullName evidence="1">Uncharacterized protein</fullName>
    </submittedName>
</protein>
<organism evidence="1 2">
    <name type="scientific">Cellulomonas septica</name>
    <dbReference type="NCBI Taxonomy" id="285080"/>
    <lineage>
        <taxon>Bacteria</taxon>
        <taxon>Bacillati</taxon>
        <taxon>Actinomycetota</taxon>
        <taxon>Actinomycetes</taxon>
        <taxon>Micrococcales</taxon>
        <taxon>Cellulomonadaceae</taxon>
        <taxon>Cellulomonas</taxon>
    </lineage>
</organism>
<evidence type="ECO:0000313" key="1">
    <source>
        <dbReference type="EMBL" id="NKY41424.1"/>
    </source>
</evidence>
<name>A0ABX1K4G1_9CELL</name>
<dbReference type="RefSeq" id="WP_168680767.1">
    <property type="nucleotide sequence ID" value="NZ_JAAXOY010000711.1"/>
</dbReference>
<evidence type="ECO:0000313" key="2">
    <source>
        <dbReference type="Proteomes" id="UP000777774"/>
    </source>
</evidence>
<feature type="non-terminal residue" evidence="1">
    <location>
        <position position="60"/>
    </location>
</feature>